<dbReference type="SMART" id="SM00387">
    <property type="entry name" value="HATPase_c"/>
    <property type="match status" value="1"/>
</dbReference>
<evidence type="ECO:0000256" key="5">
    <source>
        <dbReference type="ARBA" id="ARBA00022741"/>
    </source>
</evidence>
<dbReference type="SMART" id="SM00091">
    <property type="entry name" value="PAS"/>
    <property type="match status" value="1"/>
</dbReference>
<dbReference type="GO" id="GO:0006355">
    <property type="term" value="P:regulation of DNA-templated transcription"/>
    <property type="evidence" value="ECO:0007669"/>
    <property type="project" value="InterPro"/>
</dbReference>
<dbReference type="InterPro" id="IPR000014">
    <property type="entry name" value="PAS"/>
</dbReference>
<comment type="caution">
    <text evidence="13">The sequence shown here is derived from an EMBL/GenBank/DDBJ whole genome shotgun (WGS) entry which is preliminary data.</text>
</comment>
<evidence type="ECO:0000256" key="1">
    <source>
        <dbReference type="ARBA" id="ARBA00000085"/>
    </source>
</evidence>
<dbReference type="InterPro" id="IPR003661">
    <property type="entry name" value="HisK_dim/P_dom"/>
</dbReference>
<accession>A0A497E5H7</accession>
<dbReference type="Pfam" id="PF00512">
    <property type="entry name" value="HisKA"/>
    <property type="match status" value="1"/>
</dbReference>
<dbReference type="Gene3D" id="3.30.450.20">
    <property type="entry name" value="PAS domain"/>
    <property type="match status" value="1"/>
</dbReference>
<feature type="domain" description="Histidine kinase" evidence="10">
    <location>
        <begin position="205"/>
        <end position="436"/>
    </location>
</feature>
<dbReference type="SUPFAM" id="SSF55874">
    <property type="entry name" value="ATPase domain of HSP90 chaperone/DNA topoisomerase II/histidine kinase"/>
    <property type="match status" value="1"/>
</dbReference>
<comment type="catalytic activity">
    <reaction evidence="1">
        <text>ATP + protein L-histidine = ADP + protein N-phospho-L-histidine.</text>
        <dbReference type="EC" id="2.7.13.3"/>
    </reaction>
</comment>
<dbReference type="EMBL" id="QMPZ01000016">
    <property type="protein sequence ID" value="RLE10158.1"/>
    <property type="molecule type" value="Genomic_DNA"/>
</dbReference>
<dbReference type="SMART" id="SM00388">
    <property type="entry name" value="HisKA"/>
    <property type="match status" value="1"/>
</dbReference>
<dbReference type="Proteomes" id="UP000279422">
    <property type="component" value="Unassembled WGS sequence"/>
</dbReference>
<keyword evidence="5" id="KW-0547">Nucleotide-binding</keyword>
<evidence type="ECO:0000256" key="8">
    <source>
        <dbReference type="ARBA" id="ARBA00023012"/>
    </source>
</evidence>
<dbReference type="InterPro" id="IPR035965">
    <property type="entry name" value="PAS-like_dom_sf"/>
</dbReference>
<evidence type="ECO:0000256" key="3">
    <source>
        <dbReference type="ARBA" id="ARBA00022553"/>
    </source>
</evidence>
<gene>
    <name evidence="13" type="ORF">DRJ00_02360</name>
</gene>
<dbReference type="InterPro" id="IPR000700">
    <property type="entry name" value="PAS-assoc_C"/>
</dbReference>
<dbReference type="PRINTS" id="PR00344">
    <property type="entry name" value="BCTRLSENSOR"/>
</dbReference>
<dbReference type="SUPFAM" id="SSF55785">
    <property type="entry name" value="PYP-like sensor domain (PAS domain)"/>
    <property type="match status" value="1"/>
</dbReference>
<protein>
    <recommendedName>
        <fullName evidence="2">histidine kinase</fullName>
        <ecNumber evidence="2">2.7.13.3</ecNumber>
    </recommendedName>
</protein>
<dbReference type="NCBIfam" id="TIGR00229">
    <property type="entry name" value="sensory_box"/>
    <property type="match status" value="1"/>
</dbReference>
<dbReference type="EC" id="2.7.13.3" evidence="2"/>
<evidence type="ECO:0000259" key="10">
    <source>
        <dbReference type="PROSITE" id="PS50109"/>
    </source>
</evidence>
<dbReference type="GO" id="GO:0005524">
    <property type="term" value="F:ATP binding"/>
    <property type="evidence" value="ECO:0007669"/>
    <property type="project" value="UniProtKB-KW"/>
</dbReference>
<dbReference type="SUPFAM" id="SSF47384">
    <property type="entry name" value="Homodimeric domain of signal transducing histidine kinase"/>
    <property type="match status" value="1"/>
</dbReference>
<evidence type="ECO:0000259" key="12">
    <source>
        <dbReference type="PROSITE" id="PS50113"/>
    </source>
</evidence>
<dbReference type="PROSITE" id="PS50113">
    <property type="entry name" value="PAC"/>
    <property type="match status" value="1"/>
</dbReference>
<feature type="domain" description="PAS" evidence="11">
    <location>
        <begin position="68"/>
        <end position="137"/>
    </location>
</feature>
<sequence>MKMKEKLIVEKKDEEIDLLVTAFNAFTRATQKLKESYQDLKGQVATLNRKLAEANEKLSRKVEELDKTRSYLNNILNSMMDGLIAVDEDERINLFNQSAEALTNLKAEKILQRPLSKVLGENNDSFVSILKKTLKEGRPLMGKKELYIGKDKVIPLEVTTNLIKDKKGKIEGALMVFRDISPIRQLEEEIQRKNRLAILGEMAASVAHEIRNPLSGIEGFALLLRNAIKEKKKREWVENIVKGTRTLNNIITNLLNFARPLRPNFREVKIEELIEAVLPFVYQRIQKEKLDIQIYKHFPPEPTRMKADPNLLKQCFLNLMLNAVQSISKEGRITISIKKEIHPYPTPYKFLREWRGDYLVNRSRGNIYIRFSDTGCGISEEEKKKIFSPFYTTKPEGTGLGLAITQRIVQSHGGDIKVESSLNKGSVFTVRLPLNSSD</sequence>
<dbReference type="InterPro" id="IPR036097">
    <property type="entry name" value="HisK_dim/P_sf"/>
</dbReference>
<evidence type="ECO:0000256" key="9">
    <source>
        <dbReference type="SAM" id="Coils"/>
    </source>
</evidence>
<evidence type="ECO:0000256" key="6">
    <source>
        <dbReference type="ARBA" id="ARBA00022777"/>
    </source>
</evidence>
<organism evidence="13 14">
    <name type="scientific">Aerophobetes bacterium</name>
    <dbReference type="NCBI Taxonomy" id="2030807"/>
    <lineage>
        <taxon>Bacteria</taxon>
        <taxon>Candidatus Aerophobota</taxon>
    </lineage>
</organism>
<dbReference type="Pfam" id="PF00989">
    <property type="entry name" value="PAS"/>
    <property type="match status" value="1"/>
</dbReference>
<dbReference type="Gene3D" id="1.10.287.130">
    <property type="match status" value="1"/>
</dbReference>
<feature type="domain" description="PAC" evidence="12">
    <location>
        <begin position="140"/>
        <end position="192"/>
    </location>
</feature>
<proteinExistence type="predicted"/>
<dbReference type="PANTHER" id="PTHR43065">
    <property type="entry name" value="SENSOR HISTIDINE KINASE"/>
    <property type="match status" value="1"/>
</dbReference>
<evidence type="ECO:0000256" key="4">
    <source>
        <dbReference type="ARBA" id="ARBA00022679"/>
    </source>
</evidence>
<dbReference type="InterPro" id="IPR013767">
    <property type="entry name" value="PAS_fold"/>
</dbReference>
<reference evidence="13 14" key="1">
    <citation type="submission" date="2018-06" db="EMBL/GenBank/DDBJ databases">
        <title>Extensive metabolic versatility and redundancy in microbially diverse, dynamic hydrothermal sediments.</title>
        <authorList>
            <person name="Dombrowski N."/>
            <person name="Teske A."/>
            <person name="Baker B.J."/>
        </authorList>
    </citation>
    <scope>NUCLEOTIDE SEQUENCE [LARGE SCALE GENOMIC DNA]</scope>
    <source>
        <strain evidence="13">B47_G16</strain>
    </source>
</reference>
<dbReference type="CDD" id="cd00082">
    <property type="entry name" value="HisKA"/>
    <property type="match status" value="1"/>
</dbReference>
<dbReference type="InterPro" id="IPR005467">
    <property type="entry name" value="His_kinase_dom"/>
</dbReference>
<dbReference type="PANTHER" id="PTHR43065:SF10">
    <property type="entry name" value="PEROXIDE STRESS-ACTIVATED HISTIDINE KINASE MAK3"/>
    <property type="match status" value="1"/>
</dbReference>
<keyword evidence="8" id="KW-0902">Two-component regulatory system</keyword>
<keyword evidence="6" id="KW-0418">Kinase</keyword>
<keyword evidence="4" id="KW-0808">Transferase</keyword>
<dbReference type="InterPro" id="IPR004358">
    <property type="entry name" value="Sig_transdc_His_kin-like_C"/>
</dbReference>
<evidence type="ECO:0000313" key="14">
    <source>
        <dbReference type="Proteomes" id="UP000279422"/>
    </source>
</evidence>
<keyword evidence="3" id="KW-0597">Phosphoprotein</keyword>
<evidence type="ECO:0000259" key="11">
    <source>
        <dbReference type="PROSITE" id="PS50112"/>
    </source>
</evidence>
<evidence type="ECO:0000313" key="13">
    <source>
        <dbReference type="EMBL" id="RLE10158.1"/>
    </source>
</evidence>
<dbReference type="PROSITE" id="PS50112">
    <property type="entry name" value="PAS"/>
    <property type="match status" value="1"/>
</dbReference>
<keyword evidence="9" id="KW-0175">Coiled coil</keyword>
<evidence type="ECO:0000256" key="2">
    <source>
        <dbReference type="ARBA" id="ARBA00012438"/>
    </source>
</evidence>
<dbReference type="CDD" id="cd00130">
    <property type="entry name" value="PAS"/>
    <property type="match status" value="1"/>
</dbReference>
<feature type="coiled-coil region" evidence="9">
    <location>
        <begin position="30"/>
        <end position="68"/>
    </location>
</feature>
<dbReference type="InterPro" id="IPR003594">
    <property type="entry name" value="HATPase_dom"/>
</dbReference>
<evidence type="ECO:0000256" key="7">
    <source>
        <dbReference type="ARBA" id="ARBA00022840"/>
    </source>
</evidence>
<dbReference type="GO" id="GO:0000155">
    <property type="term" value="F:phosphorelay sensor kinase activity"/>
    <property type="evidence" value="ECO:0007669"/>
    <property type="project" value="InterPro"/>
</dbReference>
<name>A0A497E5H7_UNCAE</name>
<dbReference type="Pfam" id="PF02518">
    <property type="entry name" value="HATPase_c"/>
    <property type="match status" value="1"/>
</dbReference>
<dbReference type="Gene3D" id="3.30.565.10">
    <property type="entry name" value="Histidine kinase-like ATPase, C-terminal domain"/>
    <property type="match status" value="1"/>
</dbReference>
<dbReference type="PROSITE" id="PS50109">
    <property type="entry name" value="HIS_KIN"/>
    <property type="match status" value="1"/>
</dbReference>
<keyword evidence="7" id="KW-0067">ATP-binding</keyword>
<dbReference type="InterPro" id="IPR036890">
    <property type="entry name" value="HATPase_C_sf"/>
</dbReference>
<dbReference type="AlphaFoldDB" id="A0A497E5H7"/>